<name>A0A1H6UPE0_9BACT</name>
<sequence>MSSNNTFLANSSFSTNHFFTPFEESIDSYAIPARFTFPFDYEPHPLCILATQKLQSYLETQQDLNHNFGLSKVDGAIIGKMFGVLVVETQDGEIGYLSAFSGKLAGENHHTGFVPPIFDGTEDGGFVNIGMLELSRISREIKELEINSQEDVNEVIEVLKSYRKAFSISLQNEIFDQYHFLNKNGEEMSLRKIFEKAAYKNPPAGAGECAAPKLLQYAFGNNMKPLAMAEFWWGLSPKSTQWKHRSFYPACREKCEPILAHMLEGMDLDEKLQ</sequence>
<dbReference type="AlphaFoldDB" id="A0A1H6UPE0"/>
<organism evidence="1 2">
    <name type="scientific">Dyadobacter koreensis</name>
    <dbReference type="NCBI Taxonomy" id="408657"/>
    <lineage>
        <taxon>Bacteria</taxon>
        <taxon>Pseudomonadati</taxon>
        <taxon>Bacteroidota</taxon>
        <taxon>Cytophagia</taxon>
        <taxon>Cytophagales</taxon>
        <taxon>Spirosomataceae</taxon>
        <taxon>Dyadobacter</taxon>
    </lineage>
</organism>
<proteinExistence type="predicted"/>
<reference evidence="1 2" key="1">
    <citation type="submission" date="2016-10" db="EMBL/GenBank/DDBJ databases">
        <authorList>
            <person name="de Groot N.N."/>
        </authorList>
    </citation>
    <scope>NUCLEOTIDE SEQUENCE [LARGE SCALE GENOMIC DNA]</scope>
    <source>
        <strain evidence="1 2">DSM 19938</strain>
    </source>
</reference>
<dbReference type="STRING" id="408657.SAMN04487995_2579"/>
<dbReference type="Proteomes" id="UP000199532">
    <property type="component" value="Unassembled WGS sequence"/>
</dbReference>
<evidence type="ECO:0000313" key="1">
    <source>
        <dbReference type="EMBL" id="SEI92564.1"/>
    </source>
</evidence>
<accession>A0A1H6UPE0</accession>
<gene>
    <name evidence="1" type="ORF">SAMN04487995_2579</name>
</gene>
<keyword evidence="2" id="KW-1185">Reference proteome</keyword>
<dbReference type="EMBL" id="FNXY01000004">
    <property type="protein sequence ID" value="SEI92564.1"/>
    <property type="molecule type" value="Genomic_DNA"/>
</dbReference>
<protein>
    <submittedName>
        <fullName evidence="1">tRNA pseudouridine32 synthase / 23S rRNA pseudouridine746 synthase</fullName>
    </submittedName>
</protein>
<evidence type="ECO:0000313" key="2">
    <source>
        <dbReference type="Proteomes" id="UP000199532"/>
    </source>
</evidence>